<dbReference type="InterPro" id="IPR039910">
    <property type="entry name" value="D15-like"/>
</dbReference>
<protein>
    <submittedName>
        <fullName evidence="7">Sorting and assembly machinery component 50-like protein</fullName>
    </submittedName>
</protein>
<dbReference type="GO" id="GO:0033108">
    <property type="term" value="P:mitochondrial respiratory chain complex assembly"/>
    <property type="evidence" value="ECO:0007669"/>
    <property type="project" value="TreeGrafter"/>
</dbReference>
<dbReference type="InParanoid" id="E2BRJ0"/>
<dbReference type="InterPro" id="IPR000184">
    <property type="entry name" value="Bac_surfAg_D15"/>
</dbReference>
<feature type="non-terminal residue" evidence="7">
    <location>
        <position position="1"/>
    </location>
</feature>
<evidence type="ECO:0000313" key="7">
    <source>
        <dbReference type="EMBL" id="EFN81682.1"/>
    </source>
</evidence>
<evidence type="ECO:0000256" key="1">
    <source>
        <dbReference type="ARBA" id="ARBA00004374"/>
    </source>
</evidence>
<dbReference type="GO" id="GO:0045040">
    <property type="term" value="P:protein insertion into mitochondrial outer membrane"/>
    <property type="evidence" value="ECO:0007669"/>
    <property type="project" value="TreeGrafter"/>
</dbReference>
<keyword evidence="4" id="KW-0812">Transmembrane</keyword>
<dbReference type="Pfam" id="PF01103">
    <property type="entry name" value="Omp85"/>
    <property type="match status" value="1"/>
</dbReference>
<sequence>VTFKVREMRRLGGGINTMVGDNEGSLMISAKAPNLFGRGERIQVEYSYGTKSSINFNISAFKPFPRNLYNAALTSTIFNTTHDFPWSGFKENDKGMLFDVEFNPTSISKHNIQYETAFRNITCSKQAAFRVREQCGPNLKSALRYIWTIDKRDSPIFPVTGSFMRLTTEMAGFGGDIGFLKNELAIQSNWSPSEYLTFQLGFQSGLLNAISNDMKINIADHFFLGGPLNLRGFDLRGCGPRYDGNSIGGEIYWAAALHMYTPLPFRPGRNSFGDLFRLHGFVNGGNLSNFSFTYGNIYNANMKIFTENVRCAIGGGLAMKLGHIARIELNLIAPLMFTRSDVLQQFQFGIGVHYL</sequence>
<proteinExistence type="inferred from homology"/>
<evidence type="ECO:0000256" key="3">
    <source>
        <dbReference type="ARBA" id="ARBA00022452"/>
    </source>
</evidence>
<gene>
    <name evidence="7" type="ORF">EAI_14310</name>
</gene>
<accession>E2BRJ0</accession>
<comment type="subcellular location">
    <subcellularLocation>
        <location evidence="1">Mitochondrion outer membrane</location>
        <topology evidence="1">Multi-pass membrane protein</topology>
    </subcellularLocation>
</comment>
<keyword evidence="8" id="KW-1185">Reference proteome</keyword>
<keyword evidence="3" id="KW-1134">Transmembrane beta strand</keyword>
<dbReference type="STRING" id="610380.E2BRJ0"/>
<feature type="domain" description="Bacterial surface antigen (D15)" evidence="6">
    <location>
        <begin position="34"/>
        <end position="351"/>
    </location>
</feature>
<evidence type="ECO:0000259" key="6">
    <source>
        <dbReference type="Pfam" id="PF01103"/>
    </source>
</evidence>
<dbReference type="PANTHER" id="PTHR12815:SF18">
    <property type="entry name" value="SORTING AND ASSEMBLY MACHINERY COMPONENT 50 HOMOLOG"/>
    <property type="match status" value="1"/>
</dbReference>
<dbReference type="GO" id="GO:0005741">
    <property type="term" value="C:mitochondrial outer membrane"/>
    <property type="evidence" value="ECO:0007669"/>
    <property type="project" value="UniProtKB-SubCell"/>
</dbReference>
<dbReference type="Proteomes" id="UP000008237">
    <property type="component" value="Unassembled WGS sequence"/>
</dbReference>
<dbReference type="PANTHER" id="PTHR12815">
    <property type="entry name" value="SORTING AND ASSEMBLY MACHINERY SAMM50 PROTEIN FAMILY MEMBER"/>
    <property type="match status" value="1"/>
</dbReference>
<evidence type="ECO:0000256" key="4">
    <source>
        <dbReference type="ARBA" id="ARBA00022692"/>
    </source>
</evidence>
<dbReference type="EMBL" id="GL449965">
    <property type="protein sequence ID" value="EFN81682.1"/>
    <property type="molecule type" value="Genomic_DNA"/>
</dbReference>
<evidence type="ECO:0000313" key="8">
    <source>
        <dbReference type="Proteomes" id="UP000008237"/>
    </source>
</evidence>
<evidence type="ECO:0000256" key="2">
    <source>
        <dbReference type="ARBA" id="ARBA00010913"/>
    </source>
</evidence>
<dbReference type="OrthoDB" id="1724197at2759"/>
<organism evidence="8">
    <name type="scientific">Harpegnathos saltator</name>
    <name type="common">Jerdon's jumping ant</name>
    <dbReference type="NCBI Taxonomy" id="610380"/>
    <lineage>
        <taxon>Eukaryota</taxon>
        <taxon>Metazoa</taxon>
        <taxon>Ecdysozoa</taxon>
        <taxon>Arthropoda</taxon>
        <taxon>Hexapoda</taxon>
        <taxon>Insecta</taxon>
        <taxon>Pterygota</taxon>
        <taxon>Neoptera</taxon>
        <taxon>Endopterygota</taxon>
        <taxon>Hymenoptera</taxon>
        <taxon>Apocrita</taxon>
        <taxon>Aculeata</taxon>
        <taxon>Formicoidea</taxon>
        <taxon>Formicidae</taxon>
        <taxon>Ponerinae</taxon>
        <taxon>Ponerini</taxon>
        <taxon>Harpegnathos</taxon>
    </lineage>
</organism>
<name>E2BRJ0_HARSA</name>
<dbReference type="AlphaFoldDB" id="E2BRJ0"/>
<evidence type="ECO:0000256" key="5">
    <source>
        <dbReference type="ARBA" id="ARBA00023136"/>
    </source>
</evidence>
<reference evidence="7 8" key="1">
    <citation type="journal article" date="2010" name="Science">
        <title>Genomic comparison of the ants Camponotus floridanus and Harpegnathos saltator.</title>
        <authorList>
            <person name="Bonasio R."/>
            <person name="Zhang G."/>
            <person name="Ye C."/>
            <person name="Mutti N.S."/>
            <person name="Fang X."/>
            <person name="Qin N."/>
            <person name="Donahue G."/>
            <person name="Yang P."/>
            <person name="Li Q."/>
            <person name="Li C."/>
            <person name="Zhang P."/>
            <person name="Huang Z."/>
            <person name="Berger S.L."/>
            <person name="Reinberg D."/>
            <person name="Wang J."/>
            <person name="Liebig J."/>
        </authorList>
    </citation>
    <scope>NUCLEOTIDE SEQUENCE [LARGE SCALE GENOMIC DNA]</scope>
    <source>
        <strain evidence="7 8">R22 G/1</strain>
    </source>
</reference>
<dbReference type="OMA" id="SGIWRQI"/>
<dbReference type="Gene3D" id="2.40.160.50">
    <property type="entry name" value="membrane protein fhac: a member of the omp85/tpsb transporter family"/>
    <property type="match status" value="1"/>
</dbReference>
<keyword evidence="5" id="KW-0472">Membrane</keyword>
<comment type="similarity">
    <text evidence="2">Belongs to the SAM50/omp85 family.</text>
</comment>
<dbReference type="FunCoup" id="E2BRJ0">
    <property type="interactions" value="1555"/>
</dbReference>